<dbReference type="AlphaFoldDB" id="A0A2G4F5K5"/>
<keyword evidence="2" id="KW-1185">Reference proteome</keyword>
<reference evidence="1" key="1">
    <citation type="submission" date="2017-10" db="EMBL/GenBank/DDBJ databases">
        <title>Draft genome sequence of the planktic cyanobacteria Tychonema bourrellyi isolated from alpine lentic freshwater.</title>
        <authorList>
            <person name="Tett A."/>
            <person name="Armanini F."/>
            <person name="Asnicar F."/>
            <person name="Boscaini A."/>
            <person name="Pasolli E."/>
            <person name="Zolfo M."/>
            <person name="Donati C."/>
            <person name="Salmaso N."/>
            <person name="Segata N."/>
        </authorList>
    </citation>
    <scope>NUCLEOTIDE SEQUENCE</scope>
    <source>
        <strain evidence="1">FEM_GT703</strain>
    </source>
</reference>
<dbReference type="EMBL" id="NXIB02000006">
    <property type="protein sequence ID" value="PHX57083.1"/>
    <property type="molecule type" value="Genomic_DNA"/>
</dbReference>
<proteinExistence type="predicted"/>
<dbReference type="RefSeq" id="WP_096828763.1">
    <property type="nucleotide sequence ID" value="NZ_NXIB02000006.1"/>
</dbReference>
<comment type="caution">
    <text evidence="1">The sequence shown here is derived from an EMBL/GenBank/DDBJ whole genome shotgun (WGS) entry which is preliminary data.</text>
</comment>
<organism evidence="1 2">
    <name type="scientific">Tychonema bourrellyi FEM_GT703</name>
    <dbReference type="NCBI Taxonomy" id="2040638"/>
    <lineage>
        <taxon>Bacteria</taxon>
        <taxon>Bacillati</taxon>
        <taxon>Cyanobacteriota</taxon>
        <taxon>Cyanophyceae</taxon>
        <taxon>Oscillatoriophycideae</taxon>
        <taxon>Oscillatoriales</taxon>
        <taxon>Microcoleaceae</taxon>
        <taxon>Tychonema</taxon>
    </lineage>
</organism>
<accession>A0A2G4F5K5</accession>
<dbReference type="Proteomes" id="UP000226442">
    <property type="component" value="Unassembled WGS sequence"/>
</dbReference>
<name>A0A2G4F5K5_9CYAN</name>
<evidence type="ECO:0000313" key="1">
    <source>
        <dbReference type="EMBL" id="PHX57083.1"/>
    </source>
</evidence>
<sequence>MSQIWTEEQIRQIIPDIDSQLDDSDIPTVIIKGEGSSIFLQFENRREIEFLISQLSNLLIHHEELDLGVTVKGYVTTFGEYSSQ</sequence>
<gene>
    <name evidence="1" type="ORF">CP500_002045</name>
</gene>
<protein>
    <submittedName>
        <fullName evidence="1">Uncharacterized protein</fullName>
    </submittedName>
</protein>
<evidence type="ECO:0000313" key="2">
    <source>
        <dbReference type="Proteomes" id="UP000226442"/>
    </source>
</evidence>